<dbReference type="PATRIC" id="fig|448.7.peg.434"/>
<dbReference type="Proteomes" id="UP000054773">
    <property type="component" value="Unassembled WGS sequence"/>
</dbReference>
<feature type="compositionally biased region" description="Polar residues" evidence="1">
    <location>
        <begin position="531"/>
        <end position="553"/>
    </location>
</feature>
<dbReference type="AlphaFoldDB" id="A0A0W0TV44"/>
<proteinExistence type="predicted"/>
<sequence>MTMSKQETTKTATSPVFNAGSKIELILDNSPDFKNAEVIIDVSGILRKNLLRLVAKYPEKQFTVNNMAPDLLERIKQIKTMTVETMLQSNVMPLTPPSVNTPSCHKDTLALDKKWLSRGNIEFTEESAETILSAFKPKTFFILSLDKLQSHDANSVNQLFKKLQEANCPFVALCPSQPVSPVPFKKELESKIEYFDLIDLNRQTIRWSLFVSGNLDNVDKLKDAFIQSYKERKKEITQQIEHFRLKLNTAEGVEKAQFQGAIRTAESLIRCIDICFKSSPLNIDHATVTTPPSVTTEGQSQAKEMPLSSEVIVATNPSVPAQKPIQSQTNTPLHSIPSKAVIVATNPSAQVQRPQPLQTNTPDSSMLRFKGTLVTPSPSLIQKQGQSQPNTLRSSMFPSRDILTSPLIPAQKQPAQMTPSPSVLVKSGYPQGVHHAFFSNPSTTQRLTQSKPQDPVTAFKLAAIKNELETTARQLTSFSALLSTAATDVGNLVELFDDLQQDAQKKLKLAGEKIAKLGKPTETPEEKSRKSSLTAAQMSSSMEVSSQPKSPGQ</sequence>
<gene>
    <name evidence="2" type="ORF">Lery_0418</name>
</gene>
<protein>
    <submittedName>
        <fullName evidence="2">Uncharacterized protein</fullName>
    </submittedName>
</protein>
<evidence type="ECO:0000313" key="3">
    <source>
        <dbReference type="Proteomes" id="UP000054773"/>
    </source>
</evidence>
<evidence type="ECO:0000313" key="2">
    <source>
        <dbReference type="EMBL" id="KTC99517.1"/>
    </source>
</evidence>
<keyword evidence="3" id="KW-1185">Reference proteome</keyword>
<dbReference type="EMBL" id="LNYA01000003">
    <property type="protein sequence ID" value="KTC99517.1"/>
    <property type="molecule type" value="Genomic_DNA"/>
</dbReference>
<organism evidence="2 3">
    <name type="scientific">Legionella erythra</name>
    <dbReference type="NCBI Taxonomy" id="448"/>
    <lineage>
        <taxon>Bacteria</taxon>
        <taxon>Pseudomonadati</taxon>
        <taxon>Pseudomonadota</taxon>
        <taxon>Gammaproteobacteria</taxon>
        <taxon>Legionellales</taxon>
        <taxon>Legionellaceae</taxon>
        <taxon>Legionella</taxon>
    </lineage>
</organism>
<dbReference type="STRING" id="448.Lery_0418"/>
<accession>A0A0W0TV44</accession>
<feature type="region of interest" description="Disordered" evidence="1">
    <location>
        <begin position="516"/>
        <end position="553"/>
    </location>
</feature>
<reference evidence="2 3" key="1">
    <citation type="submission" date="2015-11" db="EMBL/GenBank/DDBJ databases">
        <title>Genomic analysis of 38 Legionella species identifies large and diverse effector repertoires.</title>
        <authorList>
            <person name="Burstein D."/>
            <person name="Amaro F."/>
            <person name="Zusman T."/>
            <person name="Lifshitz Z."/>
            <person name="Cohen O."/>
            <person name="Gilbert J.A."/>
            <person name="Pupko T."/>
            <person name="Shuman H.A."/>
            <person name="Segal G."/>
        </authorList>
    </citation>
    <scope>NUCLEOTIDE SEQUENCE [LARGE SCALE GENOMIC DNA]</scope>
    <source>
        <strain evidence="2 3">SE-32A-C8</strain>
    </source>
</reference>
<comment type="caution">
    <text evidence="2">The sequence shown here is derived from an EMBL/GenBank/DDBJ whole genome shotgun (WGS) entry which is preliminary data.</text>
</comment>
<evidence type="ECO:0000256" key="1">
    <source>
        <dbReference type="SAM" id="MobiDB-lite"/>
    </source>
</evidence>
<name>A0A0W0TV44_LEGER</name>